<reference evidence="4" key="1">
    <citation type="submission" date="2021-03" db="EMBL/GenBank/DDBJ databases">
        <title>Sagittula salina sp. nov. strain M10.9X isolated from the marine waste.</title>
        <authorList>
            <person name="Satari L."/>
            <person name="Molina-Menor E."/>
            <person name="Vidal-Verdu A."/>
            <person name="Pascual J."/>
            <person name="Pereto J."/>
            <person name="Porcar M."/>
        </authorList>
    </citation>
    <scope>NUCLEOTIDE SEQUENCE</scope>
    <source>
        <strain evidence="4">M10.9X</strain>
    </source>
</reference>
<dbReference type="PANTHER" id="PTHR43072:SF23">
    <property type="entry name" value="UPF0039 PROTEIN C11D3.02C"/>
    <property type="match status" value="1"/>
</dbReference>
<dbReference type="Pfam" id="PF13420">
    <property type="entry name" value="Acetyltransf_4"/>
    <property type="match status" value="1"/>
</dbReference>
<dbReference type="GO" id="GO:0016747">
    <property type="term" value="F:acyltransferase activity, transferring groups other than amino-acyl groups"/>
    <property type="evidence" value="ECO:0007669"/>
    <property type="project" value="InterPro"/>
</dbReference>
<evidence type="ECO:0000259" key="3">
    <source>
        <dbReference type="PROSITE" id="PS51186"/>
    </source>
</evidence>
<dbReference type="CDD" id="cd04301">
    <property type="entry name" value="NAT_SF"/>
    <property type="match status" value="1"/>
</dbReference>
<dbReference type="Gene3D" id="3.40.630.30">
    <property type="match status" value="1"/>
</dbReference>
<dbReference type="Proteomes" id="UP000675940">
    <property type="component" value="Unassembled WGS sequence"/>
</dbReference>
<dbReference type="RefSeq" id="WP_209359473.1">
    <property type="nucleotide sequence ID" value="NZ_JAGISH010000001.1"/>
</dbReference>
<dbReference type="PANTHER" id="PTHR43072">
    <property type="entry name" value="N-ACETYLTRANSFERASE"/>
    <property type="match status" value="1"/>
</dbReference>
<dbReference type="EMBL" id="JAGISH010000001">
    <property type="protein sequence ID" value="MBP0481117.1"/>
    <property type="molecule type" value="Genomic_DNA"/>
</dbReference>
<name>A0A940MLV8_9RHOB</name>
<comment type="caution">
    <text evidence="4">The sequence shown here is derived from an EMBL/GenBank/DDBJ whole genome shotgun (WGS) entry which is preliminary data.</text>
</comment>
<dbReference type="InterPro" id="IPR000182">
    <property type="entry name" value="GNAT_dom"/>
</dbReference>
<dbReference type="PROSITE" id="PS51186">
    <property type="entry name" value="GNAT"/>
    <property type="match status" value="1"/>
</dbReference>
<evidence type="ECO:0000313" key="5">
    <source>
        <dbReference type="Proteomes" id="UP000675940"/>
    </source>
</evidence>
<keyword evidence="2" id="KW-0012">Acyltransferase</keyword>
<organism evidence="4 5">
    <name type="scientific">Sagittula salina</name>
    <dbReference type="NCBI Taxonomy" id="2820268"/>
    <lineage>
        <taxon>Bacteria</taxon>
        <taxon>Pseudomonadati</taxon>
        <taxon>Pseudomonadota</taxon>
        <taxon>Alphaproteobacteria</taxon>
        <taxon>Rhodobacterales</taxon>
        <taxon>Roseobacteraceae</taxon>
        <taxon>Sagittula</taxon>
    </lineage>
</organism>
<protein>
    <submittedName>
        <fullName evidence="4">N-acetyltransferase</fullName>
    </submittedName>
</protein>
<dbReference type="SUPFAM" id="SSF55729">
    <property type="entry name" value="Acyl-CoA N-acyltransferases (Nat)"/>
    <property type="match status" value="1"/>
</dbReference>
<keyword evidence="5" id="KW-1185">Reference proteome</keyword>
<feature type="domain" description="N-acetyltransferase" evidence="3">
    <location>
        <begin position="1"/>
        <end position="155"/>
    </location>
</feature>
<evidence type="ECO:0000256" key="1">
    <source>
        <dbReference type="ARBA" id="ARBA00022679"/>
    </source>
</evidence>
<dbReference type="InterPro" id="IPR016181">
    <property type="entry name" value="Acyl_CoA_acyltransferase"/>
</dbReference>
<gene>
    <name evidence="4" type="ORF">J5474_01235</name>
</gene>
<keyword evidence="1" id="KW-0808">Transferase</keyword>
<proteinExistence type="predicted"/>
<accession>A0A940MLV8</accession>
<evidence type="ECO:0000256" key="2">
    <source>
        <dbReference type="ARBA" id="ARBA00023315"/>
    </source>
</evidence>
<dbReference type="AlphaFoldDB" id="A0A940MLV8"/>
<evidence type="ECO:0000313" key="4">
    <source>
        <dbReference type="EMBL" id="MBP0481117.1"/>
    </source>
</evidence>
<sequence>MRIRPAGPADAPGIAAIWNAIIVDTAATFTTQTKTEAGLIADMTQRGAAFQVAEDAGRVLGFATYGQFRGGPGYAHTMEHSIQLAAEARGRGTGRALMTALEDVARAQGVHSLWAGVSGENPGGVTFHRRIGYAEIARLPQVGFKFGRWMDLILLQKIL</sequence>